<evidence type="ECO:0000313" key="2">
    <source>
        <dbReference type="EMBL" id="EAZ29707.1"/>
    </source>
</evidence>
<organism evidence="2">
    <name type="scientific">Oryza sativa subsp. japonica</name>
    <name type="common">Rice</name>
    <dbReference type="NCBI Taxonomy" id="39947"/>
    <lineage>
        <taxon>Eukaryota</taxon>
        <taxon>Viridiplantae</taxon>
        <taxon>Streptophyta</taxon>
        <taxon>Embryophyta</taxon>
        <taxon>Tracheophyta</taxon>
        <taxon>Spermatophyta</taxon>
        <taxon>Magnoliopsida</taxon>
        <taxon>Liliopsida</taxon>
        <taxon>Poales</taxon>
        <taxon>Poaceae</taxon>
        <taxon>BOP clade</taxon>
        <taxon>Oryzoideae</taxon>
        <taxon>Oryzeae</taxon>
        <taxon>Oryzinae</taxon>
        <taxon>Oryza</taxon>
        <taxon>Oryza sativa</taxon>
    </lineage>
</organism>
<proteinExistence type="predicted"/>
<evidence type="ECO:0000256" key="1">
    <source>
        <dbReference type="SAM" id="MobiDB-lite"/>
    </source>
</evidence>
<dbReference type="AlphaFoldDB" id="A3AQW8"/>
<accession>A3AQW8</accession>
<reference evidence="2" key="1">
    <citation type="journal article" date="2005" name="PLoS Biol.">
        <title>The genomes of Oryza sativa: a history of duplications.</title>
        <authorList>
            <person name="Yu J."/>
            <person name="Wang J."/>
            <person name="Lin W."/>
            <person name="Li S."/>
            <person name="Li H."/>
            <person name="Zhou J."/>
            <person name="Ni P."/>
            <person name="Dong W."/>
            <person name="Hu S."/>
            <person name="Zeng C."/>
            <person name="Zhang J."/>
            <person name="Zhang Y."/>
            <person name="Li R."/>
            <person name="Xu Z."/>
            <person name="Li S."/>
            <person name="Li X."/>
            <person name="Zheng H."/>
            <person name="Cong L."/>
            <person name="Lin L."/>
            <person name="Yin J."/>
            <person name="Geng J."/>
            <person name="Li G."/>
            <person name="Shi J."/>
            <person name="Liu J."/>
            <person name="Lv H."/>
            <person name="Li J."/>
            <person name="Wang J."/>
            <person name="Deng Y."/>
            <person name="Ran L."/>
            <person name="Shi X."/>
            <person name="Wang X."/>
            <person name="Wu Q."/>
            <person name="Li C."/>
            <person name="Ren X."/>
            <person name="Wang J."/>
            <person name="Wang X."/>
            <person name="Li D."/>
            <person name="Liu D."/>
            <person name="Zhang X."/>
            <person name="Ji Z."/>
            <person name="Zhao W."/>
            <person name="Sun Y."/>
            <person name="Zhang Z."/>
            <person name="Bao J."/>
            <person name="Han Y."/>
            <person name="Dong L."/>
            <person name="Ji J."/>
            <person name="Chen P."/>
            <person name="Wu S."/>
            <person name="Liu J."/>
            <person name="Xiao Y."/>
            <person name="Bu D."/>
            <person name="Tan J."/>
            <person name="Yang L."/>
            <person name="Ye C."/>
            <person name="Zhang J."/>
            <person name="Xu J."/>
            <person name="Zhou Y."/>
            <person name="Yu Y."/>
            <person name="Zhang B."/>
            <person name="Zhuang S."/>
            <person name="Wei H."/>
            <person name="Liu B."/>
            <person name="Lei M."/>
            <person name="Yu H."/>
            <person name="Li Y."/>
            <person name="Xu H."/>
            <person name="Wei S."/>
            <person name="He X."/>
            <person name="Fang L."/>
            <person name="Zhang Z."/>
            <person name="Zhang Y."/>
            <person name="Huang X."/>
            <person name="Su Z."/>
            <person name="Tong W."/>
            <person name="Li J."/>
            <person name="Tong Z."/>
            <person name="Li S."/>
            <person name="Ye J."/>
            <person name="Wang L."/>
            <person name="Fang L."/>
            <person name="Lei T."/>
            <person name="Chen C."/>
            <person name="Chen H."/>
            <person name="Xu Z."/>
            <person name="Li H."/>
            <person name="Huang H."/>
            <person name="Zhang F."/>
            <person name="Xu H."/>
            <person name="Li N."/>
            <person name="Zhao C."/>
            <person name="Li S."/>
            <person name="Dong L."/>
            <person name="Huang Y."/>
            <person name="Li L."/>
            <person name="Xi Y."/>
            <person name="Qi Q."/>
            <person name="Li W."/>
            <person name="Zhang B."/>
            <person name="Hu W."/>
            <person name="Zhang Y."/>
            <person name="Tian X."/>
            <person name="Jiao Y."/>
            <person name="Liang X."/>
            <person name="Jin J."/>
            <person name="Gao L."/>
            <person name="Zheng W."/>
            <person name="Hao B."/>
            <person name="Liu S."/>
            <person name="Wang W."/>
            <person name="Yuan L."/>
            <person name="Cao M."/>
            <person name="McDermott J."/>
            <person name="Samudrala R."/>
            <person name="Wang J."/>
            <person name="Wong G.K."/>
            <person name="Yang H."/>
        </authorList>
    </citation>
    <scope>NUCLEOTIDE SEQUENCE [LARGE SCALE GENOMIC DNA]</scope>
</reference>
<gene>
    <name evidence="2" type="ORF">OsJ_13770</name>
</gene>
<name>A3AQW8_ORYSJ</name>
<dbReference type="Proteomes" id="UP000007752">
    <property type="component" value="Chromosome 4"/>
</dbReference>
<feature type="region of interest" description="Disordered" evidence="1">
    <location>
        <begin position="72"/>
        <end position="167"/>
    </location>
</feature>
<feature type="compositionally biased region" description="Low complexity" evidence="1">
    <location>
        <begin position="96"/>
        <end position="108"/>
    </location>
</feature>
<reference evidence="2" key="2">
    <citation type="submission" date="2008-12" db="EMBL/GenBank/DDBJ databases">
        <title>Improved gene annotation of the rice (Oryza sativa) genomes.</title>
        <authorList>
            <person name="Wang J."/>
            <person name="Li R."/>
            <person name="Fan W."/>
            <person name="Huang Q."/>
            <person name="Zhang J."/>
            <person name="Zhou Y."/>
            <person name="Hu Y."/>
            <person name="Zi S."/>
            <person name="Li J."/>
            <person name="Ni P."/>
            <person name="Zheng H."/>
            <person name="Zhang Y."/>
            <person name="Zhao M."/>
            <person name="Hao Q."/>
            <person name="McDermott J."/>
            <person name="Samudrala R."/>
            <person name="Kristiansen K."/>
            <person name="Wong G.K.-S."/>
        </authorList>
    </citation>
    <scope>NUCLEOTIDE SEQUENCE</scope>
</reference>
<sequence length="167" mass="16384">MAQVRAVWGGGEAMARSASASAARAIGPGGFLVPGPVEAAAARARGEELGALGQMTATADDLPALVDEKNGVGRWIGNRSPRRFHEGRRGGGIDGLGLRSRGGDLARSMTGPAGGNGLGESGAQPGEPNLGPRARTRGGGGRQRPGDALGAGAAARERSGAGGRAGG</sequence>
<dbReference type="EMBL" id="CM000141">
    <property type="protein sequence ID" value="EAZ29707.1"/>
    <property type="molecule type" value="Genomic_DNA"/>
</dbReference>
<protein>
    <submittedName>
        <fullName evidence="2">Uncharacterized protein</fullName>
    </submittedName>
</protein>